<organism evidence="5 6">
    <name type="scientific">Sulfitobacter albidus</name>
    <dbReference type="NCBI Taxonomy" id="2829501"/>
    <lineage>
        <taxon>Bacteria</taxon>
        <taxon>Pseudomonadati</taxon>
        <taxon>Pseudomonadota</taxon>
        <taxon>Alphaproteobacteria</taxon>
        <taxon>Rhodobacterales</taxon>
        <taxon>Roseobacteraceae</taxon>
        <taxon>Sulfitobacter</taxon>
    </lineage>
</organism>
<proteinExistence type="inferred from homology"/>
<dbReference type="Proteomes" id="UP000683291">
    <property type="component" value="Chromosome 1"/>
</dbReference>
<reference evidence="5" key="1">
    <citation type="submission" date="2021-04" db="EMBL/GenBank/DDBJ databases">
        <title>Complete genome sequence for Sulfitobacter sp. strain JK7-1.</title>
        <authorList>
            <person name="Park S.-J."/>
        </authorList>
    </citation>
    <scope>NUCLEOTIDE SEQUENCE</scope>
    <source>
        <strain evidence="5">JK7-1</strain>
    </source>
</reference>
<dbReference type="InterPro" id="IPR001424">
    <property type="entry name" value="SOD_Cu_Zn_dom"/>
</dbReference>
<feature type="region of interest" description="Disordered" evidence="3">
    <location>
        <begin position="17"/>
        <end position="36"/>
    </location>
</feature>
<dbReference type="Gene3D" id="2.60.40.200">
    <property type="entry name" value="Superoxide dismutase, copper/zinc binding domain"/>
    <property type="match status" value="1"/>
</dbReference>
<comment type="cofactor">
    <cofactor evidence="2">
        <name>Cu cation</name>
        <dbReference type="ChEBI" id="CHEBI:23378"/>
    </cofactor>
    <text evidence="2">Binds 1 copper ion per subunit.</text>
</comment>
<evidence type="ECO:0000313" key="5">
    <source>
        <dbReference type="EMBL" id="QUJ78023.1"/>
    </source>
</evidence>
<dbReference type="AlphaFoldDB" id="A0A975JGH1"/>
<comment type="cofactor">
    <cofactor evidence="2">
        <name>Zn(2+)</name>
        <dbReference type="ChEBI" id="CHEBI:29105"/>
    </cofactor>
    <text evidence="2">Binds 1 zinc ion per subunit.</text>
</comment>
<name>A0A975JGH1_9RHOB</name>
<accession>A0A975JGH1</accession>
<keyword evidence="6" id="KW-1185">Reference proteome</keyword>
<dbReference type="Pfam" id="PF00080">
    <property type="entry name" value="Sod_Cu"/>
    <property type="match status" value="1"/>
</dbReference>
<protein>
    <recommendedName>
        <fullName evidence="2">Superoxide dismutase [Cu-Zn]</fullName>
        <ecNumber evidence="2">1.15.1.1</ecNumber>
    </recommendedName>
</protein>
<evidence type="ECO:0000256" key="3">
    <source>
        <dbReference type="SAM" id="MobiDB-lite"/>
    </source>
</evidence>
<comment type="catalytic activity">
    <reaction evidence="2">
        <text>2 superoxide + 2 H(+) = H2O2 + O2</text>
        <dbReference type="Rhea" id="RHEA:20696"/>
        <dbReference type="ChEBI" id="CHEBI:15378"/>
        <dbReference type="ChEBI" id="CHEBI:15379"/>
        <dbReference type="ChEBI" id="CHEBI:16240"/>
        <dbReference type="ChEBI" id="CHEBI:18421"/>
        <dbReference type="EC" id="1.15.1.1"/>
    </reaction>
</comment>
<keyword evidence="2" id="KW-0862">Zinc</keyword>
<dbReference type="EC" id="1.15.1.1" evidence="2"/>
<dbReference type="InterPro" id="IPR036423">
    <property type="entry name" value="SOD-like_Cu/Zn_dom_sf"/>
</dbReference>
<feature type="domain" description="Superoxide dismutase copper/zinc binding" evidence="4">
    <location>
        <begin position="1"/>
        <end position="105"/>
    </location>
</feature>
<dbReference type="PROSITE" id="PS00332">
    <property type="entry name" value="SOD_CU_ZN_2"/>
    <property type="match status" value="1"/>
</dbReference>
<keyword evidence="2" id="KW-0186">Copper</keyword>
<comment type="similarity">
    <text evidence="1 2">Belongs to the Cu-Zn superoxide dismutase family.</text>
</comment>
<evidence type="ECO:0000259" key="4">
    <source>
        <dbReference type="Pfam" id="PF00080"/>
    </source>
</evidence>
<sequence length="108" mass="11010">MHLHARADCAADTGFKSSMGHHGEGEGDHGLLNPRGPGKGDLGNIYVAENGVGELQFFKAGAFLDSGDLPLLDSDGTAIVIHAEEDDQISQPIGGAGARIVCGVVTTG</sequence>
<evidence type="ECO:0000313" key="6">
    <source>
        <dbReference type="Proteomes" id="UP000683291"/>
    </source>
</evidence>
<dbReference type="GO" id="GO:0046872">
    <property type="term" value="F:metal ion binding"/>
    <property type="evidence" value="ECO:0007669"/>
    <property type="project" value="UniProtKB-KW"/>
</dbReference>
<dbReference type="EMBL" id="CP073581">
    <property type="protein sequence ID" value="QUJ78023.1"/>
    <property type="molecule type" value="Genomic_DNA"/>
</dbReference>
<evidence type="ECO:0000256" key="2">
    <source>
        <dbReference type="RuleBase" id="RU000393"/>
    </source>
</evidence>
<gene>
    <name evidence="5" type="ORF">KDD17_10955</name>
</gene>
<dbReference type="KEGG" id="sual:KDD17_10955"/>
<keyword evidence="2" id="KW-0479">Metal-binding</keyword>
<keyword evidence="2" id="KW-0560">Oxidoreductase</keyword>
<comment type="function">
    <text evidence="2">Destroys radicals which are normally produced within the cells and which are toxic to biological systems.</text>
</comment>
<evidence type="ECO:0000256" key="1">
    <source>
        <dbReference type="ARBA" id="ARBA00010457"/>
    </source>
</evidence>
<dbReference type="GO" id="GO:0004784">
    <property type="term" value="F:superoxide dismutase activity"/>
    <property type="evidence" value="ECO:0007669"/>
    <property type="project" value="UniProtKB-EC"/>
</dbReference>
<dbReference type="SUPFAM" id="SSF49329">
    <property type="entry name" value="Cu,Zn superoxide dismutase-like"/>
    <property type="match status" value="1"/>
</dbReference>
<dbReference type="InterPro" id="IPR018152">
    <property type="entry name" value="SOD_Cu/Zn_BS"/>
</dbReference>